<feature type="domain" description="ThuA-like" evidence="1">
    <location>
        <begin position="8"/>
        <end position="261"/>
    </location>
</feature>
<keyword evidence="3" id="KW-1185">Reference proteome</keyword>
<proteinExistence type="predicted"/>
<protein>
    <recommendedName>
        <fullName evidence="1">ThuA-like domain-containing protein</fullName>
    </recommendedName>
</protein>
<dbReference type="Pfam" id="PF06283">
    <property type="entry name" value="ThuA"/>
    <property type="match status" value="1"/>
</dbReference>
<dbReference type="InterPro" id="IPR029062">
    <property type="entry name" value="Class_I_gatase-like"/>
</dbReference>
<dbReference type="PANTHER" id="PTHR40469:SF2">
    <property type="entry name" value="GALACTOSE-BINDING DOMAIN-LIKE SUPERFAMILY PROTEIN"/>
    <property type="match status" value="1"/>
</dbReference>
<dbReference type="SUPFAM" id="SSF52317">
    <property type="entry name" value="Class I glutamine amidotransferase-like"/>
    <property type="match status" value="1"/>
</dbReference>
<sequence length="305" mass="34257">MTSGKLDVLVATGRVTVEHDNEFRSFRHHTSMLTTLLESTGRFRVRVLEEFRGIGDELLDRFDVVLVMYEGRDDYHSVAEGFGTATEQALLRFVRDKGRGMVWFHGSSVQEPEWGWPEEFDRMRGATLSRETGLRPRPQGEVVVRAREPRHPITASLDAQWAVVNDDVLTGARMDPSAQVLLTVFDDVASYRRAGWPNAHTPVVLPPGGLEALPGMDTEQPLAWVNEWGAGRSFCVTLGHDWDTFRKIPFMTLLVRGVEWAATGQVTLEPPERSGAARWRVWPYYSGDPSRFDRATPAAAAAARH</sequence>
<dbReference type="Gene3D" id="3.40.50.880">
    <property type="match status" value="1"/>
</dbReference>
<dbReference type="OrthoDB" id="6402258at2"/>
<accession>A0A1I5IL80</accession>
<evidence type="ECO:0000313" key="3">
    <source>
        <dbReference type="Proteomes" id="UP000183642"/>
    </source>
</evidence>
<name>A0A1I5IL80_9ACTN</name>
<reference evidence="3" key="1">
    <citation type="submission" date="2016-10" db="EMBL/GenBank/DDBJ databases">
        <authorList>
            <person name="Varghese N."/>
            <person name="Submissions S."/>
        </authorList>
    </citation>
    <scope>NUCLEOTIDE SEQUENCE [LARGE SCALE GENOMIC DNA]</scope>
    <source>
        <strain evidence="3">DSM 43161</strain>
    </source>
</reference>
<dbReference type="InterPro" id="IPR029010">
    <property type="entry name" value="ThuA-like"/>
</dbReference>
<organism evidence="2 3">
    <name type="scientific">Geodermatophilus obscurus</name>
    <dbReference type="NCBI Taxonomy" id="1861"/>
    <lineage>
        <taxon>Bacteria</taxon>
        <taxon>Bacillati</taxon>
        <taxon>Actinomycetota</taxon>
        <taxon>Actinomycetes</taxon>
        <taxon>Geodermatophilales</taxon>
        <taxon>Geodermatophilaceae</taxon>
        <taxon>Geodermatophilus</taxon>
    </lineage>
</organism>
<dbReference type="PANTHER" id="PTHR40469">
    <property type="entry name" value="SECRETED GLYCOSYL HYDROLASE"/>
    <property type="match status" value="1"/>
</dbReference>
<dbReference type="EMBL" id="FOWE01000015">
    <property type="protein sequence ID" value="SFO60921.1"/>
    <property type="molecule type" value="Genomic_DNA"/>
</dbReference>
<dbReference type="Proteomes" id="UP000183642">
    <property type="component" value="Unassembled WGS sequence"/>
</dbReference>
<evidence type="ECO:0000313" key="2">
    <source>
        <dbReference type="EMBL" id="SFO60921.1"/>
    </source>
</evidence>
<dbReference type="AlphaFoldDB" id="A0A1I5IL80"/>
<gene>
    <name evidence="2" type="ORF">SAMN05660359_04687</name>
</gene>
<evidence type="ECO:0000259" key="1">
    <source>
        <dbReference type="Pfam" id="PF06283"/>
    </source>
</evidence>
<dbReference type="RefSeq" id="WP_075015909.1">
    <property type="nucleotide sequence ID" value="NZ_FOWE01000015.1"/>
</dbReference>